<evidence type="ECO:0000313" key="3">
    <source>
        <dbReference type="EMBL" id="OUC97361.1"/>
    </source>
</evidence>
<sequence>MGWAAGARPFLRLLDEVAAAFPAAPKTVVICDNDSIHHARTVACYLETHPRVEVLYGARYSPHDNLVERIWAALKAFIANTAVTWPGRLRQIHSFFPPVHRSSCRPPPPRGPAPGSRPVTSGTSGMPLSHRRGPHARPRPAGVGQDA</sequence>
<feature type="region of interest" description="Disordered" evidence="1">
    <location>
        <begin position="100"/>
        <end position="147"/>
    </location>
</feature>
<dbReference type="EMBL" id="NGFP01000039">
    <property type="protein sequence ID" value="OUC97361.1"/>
    <property type="molecule type" value="Genomic_DNA"/>
</dbReference>
<feature type="compositionally biased region" description="Basic residues" evidence="1">
    <location>
        <begin position="129"/>
        <end position="138"/>
    </location>
</feature>
<gene>
    <name evidence="3" type="ORF">CA984_11410</name>
</gene>
<keyword evidence="4" id="KW-1185">Reference proteome</keyword>
<name>A0A243RQR4_9ACTN</name>
<accession>A0A243RQR4</accession>
<dbReference type="InterPro" id="IPR036397">
    <property type="entry name" value="RNaseH_sf"/>
</dbReference>
<feature type="domain" description="Tc1-like transposase DDE" evidence="2">
    <location>
        <begin position="10"/>
        <end position="80"/>
    </location>
</feature>
<reference evidence="3 4" key="1">
    <citation type="submission" date="2017-05" db="EMBL/GenBank/DDBJ databases">
        <title>Biotechnological potential of actinobacteria isolated from South African environments.</title>
        <authorList>
            <person name="Le Roes-Hill M."/>
            <person name="Prins A."/>
            <person name="Durrell K.A."/>
        </authorList>
    </citation>
    <scope>NUCLEOTIDE SEQUENCE [LARGE SCALE GENOMIC DNA]</scope>
    <source>
        <strain evidence="3">M26</strain>
    </source>
</reference>
<evidence type="ECO:0000259" key="2">
    <source>
        <dbReference type="Pfam" id="PF13358"/>
    </source>
</evidence>
<evidence type="ECO:0000256" key="1">
    <source>
        <dbReference type="SAM" id="MobiDB-lite"/>
    </source>
</evidence>
<dbReference type="AlphaFoldDB" id="A0A243RQR4"/>
<proteinExistence type="predicted"/>
<dbReference type="InterPro" id="IPR038717">
    <property type="entry name" value="Tc1-like_DDE_dom"/>
</dbReference>
<dbReference type="Proteomes" id="UP000194761">
    <property type="component" value="Unassembled WGS sequence"/>
</dbReference>
<dbReference type="GO" id="GO:0003676">
    <property type="term" value="F:nucleic acid binding"/>
    <property type="evidence" value="ECO:0007669"/>
    <property type="project" value="InterPro"/>
</dbReference>
<dbReference type="Gene3D" id="3.30.420.10">
    <property type="entry name" value="Ribonuclease H-like superfamily/Ribonuclease H"/>
    <property type="match status" value="1"/>
</dbReference>
<evidence type="ECO:0000313" key="4">
    <source>
        <dbReference type="Proteomes" id="UP000194761"/>
    </source>
</evidence>
<protein>
    <recommendedName>
        <fullName evidence="2">Tc1-like transposase DDE domain-containing protein</fullName>
    </recommendedName>
</protein>
<dbReference type="Pfam" id="PF13358">
    <property type="entry name" value="DDE_3"/>
    <property type="match status" value="1"/>
</dbReference>
<comment type="caution">
    <text evidence="3">The sequence shown here is derived from an EMBL/GenBank/DDBJ whole genome shotgun (WGS) entry which is preliminary data.</text>
</comment>
<organism evidence="3 4">
    <name type="scientific">Streptosporangium minutum</name>
    <dbReference type="NCBI Taxonomy" id="569862"/>
    <lineage>
        <taxon>Bacteria</taxon>
        <taxon>Bacillati</taxon>
        <taxon>Actinomycetota</taxon>
        <taxon>Actinomycetes</taxon>
        <taxon>Streptosporangiales</taxon>
        <taxon>Streptosporangiaceae</taxon>
        <taxon>Streptosporangium</taxon>
    </lineage>
</organism>